<evidence type="ECO:0000313" key="4">
    <source>
        <dbReference type="Proteomes" id="UP001558652"/>
    </source>
</evidence>
<keyword evidence="2" id="KW-0812">Transmembrane</keyword>
<feature type="region of interest" description="Disordered" evidence="1">
    <location>
        <begin position="170"/>
        <end position="189"/>
    </location>
</feature>
<comment type="caution">
    <text evidence="3">The sequence shown here is derived from an EMBL/GenBank/DDBJ whole genome shotgun (WGS) entry which is preliminary data.</text>
</comment>
<dbReference type="SUPFAM" id="SSF49265">
    <property type="entry name" value="Fibronectin type III"/>
    <property type="match status" value="1"/>
</dbReference>
<feature type="transmembrane region" description="Helical" evidence="2">
    <location>
        <begin position="44"/>
        <end position="67"/>
    </location>
</feature>
<evidence type="ECO:0000256" key="1">
    <source>
        <dbReference type="SAM" id="MobiDB-lite"/>
    </source>
</evidence>
<keyword evidence="4" id="KW-1185">Reference proteome</keyword>
<organism evidence="3 4">
    <name type="scientific">Ranatra chinensis</name>
    <dbReference type="NCBI Taxonomy" id="642074"/>
    <lineage>
        <taxon>Eukaryota</taxon>
        <taxon>Metazoa</taxon>
        <taxon>Ecdysozoa</taxon>
        <taxon>Arthropoda</taxon>
        <taxon>Hexapoda</taxon>
        <taxon>Insecta</taxon>
        <taxon>Pterygota</taxon>
        <taxon>Neoptera</taxon>
        <taxon>Paraneoptera</taxon>
        <taxon>Hemiptera</taxon>
        <taxon>Heteroptera</taxon>
        <taxon>Panheteroptera</taxon>
        <taxon>Nepomorpha</taxon>
        <taxon>Nepidae</taxon>
        <taxon>Ranatrinae</taxon>
        <taxon>Ranatra</taxon>
    </lineage>
</organism>
<reference evidence="3 4" key="1">
    <citation type="submission" date="2024-07" db="EMBL/GenBank/DDBJ databases">
        <title>Chromosome-level genome assembly of the water stick insect Ranatra chinensis (Heteroptera: Nepidae).</title>
        <authorList>
            <person name="Liu X."/>
        </authorList>
    </citation>
    <scope>NUCLEOTIDE SEQUENCE [LARGE SCALE GENOMIC DNA]</scope>
    <source>
        <strain evidence="3">Cailab_2021Rc</strain>
        <tissue evidence="3">Muscle</tissue>
    </source>
</reference>
<dbReference type="InterPro" id="IPR036116">
    <property type="entry name" value="FN3_sf"/>
</dbReference>
<gene>
    <name evidence="3" type="ORF">AAG570_009582</name>
</gene>
<protein>
    <recommendedName>
        <fullName evidence="5">Fibronectin type-III domain-containing protein</fullName>
    </recommendedName>
</protein>
<keyword evidence="2" id="KW-0472">Membrane</keyword>
<proteinExistence type="predicted"/>
<dbReference type="InterPro" id="IPR013783">
    <property type="entry name" value="Ig-like_fold"/>
</dbReference>
<sequence>MTEYLACDEFVSRRFLRGRCWIACPLTSGWSRQPLRYPNLFRHLVIESSIILYMLRALFGVGYWIWIKRLDVYWFARVGIGEPSALYNRNMAVVLRCTDHKKHSLVMDWQQGGTQEEPQSTLYTLQMKDNTGHWITKFFLLTSGSDRRAEVMGLGPEEVYTFRLGTNGMRDGPQETHWTQPVTGATAGK</sequence>
<evidence type="ECO:0000256" key="2">
    <source>
        <dbReference type="SAM" id="Phobius"/>
    </source>
</evidence>
<keyword evidence="2" id="KW-1133">Transmembrane helix</keyword>
<name>A0ABD0YQ36_9HEMI</name>
<dbReference type="AlphaFoldDB" id="A0ABD0YQ36"/>
<evidence type="ECO:0008006" key="5">
    <source>
        <dbReference type="Google" id="ProtNLM"/>
    </source>
</evidence>
<dbReference type="Proteomes" id="UP001558652">
    <property type="component" value="Unassembled WGS sequence"/>
</dbReference>
<dbReference type="EMBL" id="JBFDAA010000004">
    <property type="protein sequence ID" value="KAL1137886.1"/>
    <property type="molecule type" value="Genomic_DNA"/>
</dbReference>
<dbReference type="Gene3D" id="2.60.40.10">
    <property type="entry name" value="Immunoglobulins"/>
    <property type="match status" value="1"/>
</dbReference>
<accession>A0ABD0YQ36</accession>
<evidence type="ECO:0000313" key="3">
    <source>
        <dbReference type="EMBL" id="KAL1137886.1"/>
    </source>
</evidence>